<proteinExistence type="predicted"/>
<reference evidence="1 3" key="1">
    <citation type="submission" date="2016-06" db="EMBL/GenBank/DDBJ databases">
        <title>Complete genome sequence of Edwardsiella hoshinae ATCC 35051.</title>
        <authorList>
            <person name="Reichley S.R."/>
            <person name="Waldbieser G.C."/>
            <person name="Lawrence M.L."/>
            <person name="Griffin M.J."/>
        </authorList>
    </citation>
    <scope>NUCLEOTIDE SEQUENCE [LARGE SCALE GENOMIC DNA]</scope>
    <source>
        <strain evidence="1 3">ATCC 35051</strain>
    </source>
</reference>
<name>A0A376DG75_9GAMM</name>
<organism evidence="2 4">
    <name type="scientific">Edwardsiella hoshinae</name>
    <dbReference type="NCBI Taxonomy" id="93378"/>
    <lineage>
        <taxon>Bacteria</taxon>
        <taxon>Pseudomonadati</taxon>
        <taxon>Pseudomonadota</taxon>
        <taxon>Gammaproteobacteria</taxon>
        <taxon>Enterobacterales</taxon>
        <taxon>Hafniaceae</taxon>
        <taxon>Edwardsiella</taxon>
    </lineage>
</organism>
<evidence type="ECO:0000313" key="3">
    <source>
        <dbReference type="Proteomes" id="UP000175893"/>
    </source>
</evidence>
<accession>A0A376DG75</accession>
<dbReference type="KEGG" id="eho:A9798_09575"/>
<evidence type="ECO:0000313" key="2">
    <source>
        <dbReference type="EMBL" id="STC88903.1"/>
    </source>
</evidence>
<dbReference type="Proteomes" id="UP000175893">
    <property type="component" value="Chromosome"/>
</dbReference>
<dbReference type="Proteomes" id="UP000255248">
    <property type="component" value="Unassembled WGS sequence"/>
</dbReference>
<dbReference type="EMBL" id="CP016043">
    <property type="protein sequence ID" value="AOV97187.1"/>
    <property type="molecule type" value="Genomic_DNA"/>
</dbReference>
<dbReference type="AlphaFoldDB" id="A0A376DG75"/>
<evidence type="ECO:0000313" key="1">
    <source>
        <dbReference type="EMBL" id="AOV97187.1"/>
    </source>
</evidence>
<reference evidence="2 4" key="2">
    <citation type="submission" date="2018-06" db="EMBL/GenBank/DDBJ databases">
        <authorList>
            <consortium name="Pathogen Informatics"/>
            <person name="Doyle S."/>
        </authorList>
    </citation>
    <scope>NUCLEOTIDE SEQUENCE [LARGE SCALE GENOMIC DNA]</scope>
    <source>
        <strain evidence="2 4">NCTC12121</strain>
    </source>
</reference>
<gene>
    <name evidence="1" type="ORF">A9798_09575</name>
    <name evidence="2" type="ORF">NCTC12121_01964</name>
</gene>
<evidence type="ECO:0000313" key="4">
    <source>
        <dbReference type="Proteomes" id="UP000255248"/>
    </source>
</evidence>
<dbReference type="Pfam" id="PF07023">
    <property type="entry name" value="DUF1315"/>
    <property type="match status" value="1"/>
</dbReference>
<protein>
    <submittedName>
        <fullName evidence="2">Protein of uncharacterized function (DUF1315)</fullName>
    </submittedName>
    <submittedName>
        <fullName evidence="1">Transcriptional regulator</fullName>
    </submittedName>
</protein>
<dbReference type="EMBL" id="UFXZ01000001">
    <property type="protein sequence ID" value="STC88903.1"/>
    <property type="molecule type" value="Genomic_DNA"/>
</dbReference>
<dbReference type="STRING" id="93378.A9798_09575"/>
<dbReference type="InterPro" id="IPR009749">
    <property type="entry name" value="DUF1315"/>
</dbReference>
<keyword evidence="3" id="KW-1185">Reference proteome</keyword>
<dbReference type="OrthoDB" id="5616307at2"/>
<dbReference type="RefSeq" id="WP_024523746.1">
    <property type="nucleotide sequence ID" value="NZ_CP016043.1"/>
</dbReference>
<sequence length="93" mass="10800">MDIERLLSIMNDDVYQRLLSAVELGRWPEGHRLSEQQRAQAMQIVMLYQSRHNHQAEHLTVNTRGEIEMKSKQALKAQFVSSAAPLTVRRVEE</sequence>